<gene>
    <name evidence="1" type="ORF">SanaruYs_20230</name>
</gene>
<proteinExistence type="predicted"/>
<evidence type="ECO:0000313" key="1">
    <source>
        <dbReference type="EMBL" id="GCC51794.1"/>
    </source>
</evidence>
<evidence type="ECO:0000313" key="2">
    <source>
        <dbReference type="Proteomes" id="UP000288227"/>
    </source>
</evidence>
<comment type="caution">
    <text evidence="1">The sequence shown here is derived from an EMBL/GenBank/DDBJ whole genome shotgun (WGS) entry which is preliminary data.</text>
</comment>
<name>A0A401UAC5_9BACT</name>
<dbReference type="RefSeq" id="WP_127122440.1">
    <property type="nucleotide sequence ID" value="NZ_BHXQ01000003.1"/>
</dbReference>
<keyword evidence="2" id="KW-1185">Reference proteome</keyword>
<dbReference type="EMBL" id="BHXQ01000003">
    <property type="protein sequence ID" value="GCC51794.1"/>
    <property type="molecule type" value="Genomic_DNA"/>
</dbReference>
<accession>A0A401UAC5</accession>
<dbReference type="Proteomes" id="UP000288227">
    <property type="component" value="Unassembled WGS sequence"/>
</dbReference>
<reference evidence="1 2" key="1">
    <citation type="submission" date="2018-11" db="EMBL/GenBank/DDBJ databases">
        <title>Chryseotalea sanarue gen. nov., sp., nov., a member of the family Cytophagaceae, isolated from a brackish lake in Hamamatsu Japan.</title>
        <authorList>
            <person name="Maejima Y."/>
            <person name="Iino T."/>
            <person name="Muraguchi Y."/>
            <person name="Fukuda K."/>
            <person name="Ohkuma M."/>
            <person name="Moriuchi R."/>
            <person name="Dohra H."/>
            <person name="Kimbara K."/>
            <person name="Shintani M."/>
        </authorList>
    </citation>
    <scope>NUCLEOTIDE SEQUENCE [LARGE SCALE GENOMIC DNA]</scope>
    <source>
        <strain evidence="1 2">Ys</strain>
    </source>
</reference>
<dbReference type="AlphaFoldDB" id="A0A401UAC5"/>
<sequence>MNTPEHHQIILKHAVAKGGTGNVMEALKWDVSRFDEGFAIALDIQNLDYVKLLYSNFNKNLIVVELTLVGLAMGRE</sequence>
<protein>
    <submittedName>
        <fullName evidence="1">Uncharacterized protein</fullName>
    </submittedName>
</protein>
<organism evidence="1 2">
    <name type="scientific">Chryseotalea sanaruensis</name>
    <dbReference type="NCBI Taxonomy" id="2482724"/>
    <lineage>
        <taxon>Bacteria</taxon>
        <taxon>Pseudomonadati</taxon>
        <taxon>Bacteroidota</taxon>
        <taxon>Cytophagia</taxon>
        <taxon>Cytophagales</taxon>
        <taxon>Chryseotaleaceae</taxon>
        <taxon>Chryseotalea</taxon>
    </lineage>
</organism>